<feature type="transmembrane region" description="Helical" evidence="3">
    <location>
        <begin position="21"/>
        <end position="39"/>
    </location>
</feature>
<dbReference type="Pfam" id="PF03743">
    <property type="entry name" value="TrbI"/>
    <property type="match status" value="1"/>
</dbReference>
<name>A0A9D7E3S0_9PROT</name>
<proteinExistence type="predicted"/>
<keyword evidence="3" id="KW-0472">Membrane</keyword>
<dbReference type="InterPro" id="IPR005498">
    <property type="entry name" value="T4SS_VirB10/TraB/TrbI"/>
</dbReference>
<feature type="coiled-coil region" evidence="1">
    <location>
        <begin position="79"/>
        <end position="106"/>
    </location>
</feature>
<reference evidence="5" key="1">
    <citation type="journal article" date="2021" name="Nat. Commun.">
        <title>Connecting structure to function with the recovery of over 1000 high-quality metagenome-assembled genomes from activated sludge using long-read sequencing.</title>
        <authorList>
            <person name="Singleton C.M."/>
            <person name="Petriglieri F."/>
            <person name="Kristensen J.M."/>
            <person name="Kirkegaard R.H."/>
            <person name="Michaelsen T.Y."/>
            <person name="Andersen M.H."/>
            <person name="Kondrotaite Z."/>
            <person name="Karst S.M."/>
            <person name="Dueholm M.S."/>
            <person name="Nielsen P.H."/>
            <person name="Albertsen M."/>
        </authorList>
    </citation>
    <scope>NUCLEOTIDE SEQUENCE [LARGE SCALE GENOMIC DNA]</scope>
</reference>
<evidence type="ECO:0000313" key="5">
    <source>
        <dbReference type="Proteomes" id="UP000807785"/>
    </source>
</evidence>
<feature type="compositionally biased region" description="Pro residues" evidence="2">
    <location>
        <begin position="135"/>
        <end position="149"/>
    </location>
</feature>
<feature type="region of interest" description="Disordered" evidence="2">
    <location>
        <begin position="412"/>
        <end position="440"/>
    </location>
</feature>
<gene>
    <name evidence="4" type="ORF">IPH26_09695</name>
</gene>
<dbReference type="CDD" id="cd16430">
    <property type="entry name" value="TraB"/>
    <property type="match status" value="1"/>
</dbReference>
<evidence type="ECO:0000313" key="4">
    <source>
        <dbReference type="EMBL" id="MBK6973197.1"/>
    </source>
</evidence>
<accession>A0A9D7E3S0</accession>
<keyword evidence="3" id="KW-1133">Transmembrane helix</keyword>
<evidence type="ECO:0000256" key="1">
    <source>
        <dbReference type="SAM" id="Coils"/>
    </source>
</evidence>
<sequence length="440" mass="45754">MRVTESIRGAFSRLKPRQRHWTMLIGIFVVTVGTLWAVFSATEAPIKPGANNKPAEASKVTNVGVMPGGSQVKPLDEWVGNAGRKMAQYERDKEEQQKRNKDTEAFQNSVLKRFGTLDEQLRSQQNAAAGQSAPVGPPPAALPPPPPAASPGGAMPPGVPGMAAAEPPKPQLVRIAVAERTKTAAPAAGTPPGAAKAGGEVSMGTVDTYLPVSFTRGIMLGGLDAPTGGQAQSNPHPVLIRLDDNAVLPNRFRSNVRECFVIAAGYGDIASERAYLRTENLSCVRNDGSTLEVKIQGSVYGEDGVVGVRGNLVTKQGQMLANAMLAGLLSGLGQGLSSASTTTSVSTFGTISTTNGSDAFKQGMGNGVGRAFDRLANYYIKLAENTFPVIEVGAGRAVDVVITKGVKIEGGDLAKTPSSPTSSIGQGAGELVRTGGDDEY</sequence>
<organism evidence="4 5">
    <name type="scientific">Candidatus Methylophosphatis roskildensis</name>
    <dbReference type="NCBI Taxonomy" id="2899263"/>
    <lineage>
        <taxon>Bacteria</taxon>
        <taxon>Pseudomonadati</taxon>
        <taxon>Pseudomonadota</taxon>
        <taxon>Betaproteobacteria</taxon>
        <taxon>Nitrosomonadales</taxon>
        <taxon>Sterolibacteriaceae</taxon>
        <taxon>Candidatus Methylophosphatis</taxon>
    </lineage>
</organism>
<comment type="caution">
    <text evidence="4">The sequence shown here is derived from an EMBL/GenBank/DDBJ whole genome shotgun (WGS) entry which is preliminary data.</text>
</comment>
<keyword evidence="1" id="KW-0175">Coiled coil</keyword>
<dbReference type="AlphaFoldDB" id="A0A9D7E3S0"/>
<feature type="compositionally biased region" description="Polar residues" evidence="2">
    <location>
        <begin position="416"/>
        <end position="425"/>
    </location>
</feature>
<dbReference type="EMBL" id="JADJEV010000003">
    <property type="protein sequence ID" value="MBK6973197.1"/>
    <property type="molecule type" value="Genomic_DNA"/>
</dbReference>
<evidence type="ECO:0000256" key="3">
    <source>
        <dbReference type="SAM" id="Phobius"/>
    </source>
</evidence>
<protein>
    <submittedName>
        <fullName evidence="4">TraB/VirB10 family protein</fullName>
    </submittedName>
</protein>
<feature type="region of interest" description="Disordered" evidence="2">
    <location>
        <begin position="124"/>
        <end position="166"/>
    </location>
</feature>
<evidence type="ECO:0000256" key="2">
    <source>
        <dbReference type="SAM" id="MobiDB-lite"/>
    </source>
</evidence>
<dbReference type="Proteomes" id="UP000807785">
    <property type="component" value="Unassembled WGS sequence"/>
</dbReference>
<keyword evidence="3" id="KW-0812">Transmembrane</keyword>